<dbReference type="EMBL" id="JAEUBF010001392">
    <property type="protein sequence ID" value="KAH3667111.1"/>
    <property type="molecule type" value="Genomic_DNA"/>
</dbReference>
<reference evidence="7" key="1">
    <citation type="journal article" date="2021" name="Open Biol.">
        <title>Shared evolutionary footprints suggest mitochondrial oxidative damage underlies multiple complex I losses in fungi.</title>
        <authorList>
            <person name="Schikora-Tamarit M.A."/>
            <person name="Marcet-Houben M."/>
            <person name="Nosek J."/>
            <person name="Gabaldon T."/>
        </authorList>
    </citation>
    <scope>NUCLEOTIDE SEQUENCE</scope>
    <source>
        <strain evidence="7">CBS6341</strain>
    </source>
</reference>
<sequence length="344" mass="39283">MESIKTIEFALLEAVNQTVCPICTDHMFVPVMTKCGHNFCYECITNWLVSSNQGGTSCPSCRTDITEPPYLNLQIQGICNTLLETMGNLNDSKVPTELIKDRDEKIREYKRDLKRKRLYKNVFKSTGQAVVDQSDGVARCSHCHWEVHGNYCSNCNIRLRNPHDIPEEDVSDEADIIRFALNHDEASDSEEDLDLRTNSDDDGFIDDRDIHEIETMDEDPYLSDSSSPARLRTRYIPTFEDSDDADANEDYDEEEILHTHRRTIGIESDESNAEADDSALHFEEWNGFGPASSSSSSAAFSESFFDAHATRYHSDEDEDEDEDNLRRITRRGNSYIIDDEDDDD</sequence>
<gene>
    <name evidence="7" type="ORF">WICMUC_005458</name>
</gene>
<dbReference type="InterPro" id="IPR013083">
    <property type="entry name" value="Znf_RING/FYVE/PHD"/>
</dbReference>
<evidence type="ECO:0000313" key="8">
    <source>
        <dbReference type="Proteomes" id="UP000769528"/>
    </source>
</evidence>
<evidence type="ECO:0000256" key="2">
    <source>
        <dbReference type="ARBA" id="ARBA00022771"/>
    </source>
</evidence>
<evidence type="ECO:0000259" key="6">
    <source>
        <dbReference type="PROSITE" id="PS50089"/>
    </source>
</evidence>
<keyword evidence="1" id="KW-0479">Metal-binding</keyword>
<protein>
    <recommendedName>
        <fullName evidence="6">RING-type domain-containing protein</fullName>
    </recommendedName>
</protein>
<dbReference type="Gene3D" id="3.30.40.10">
    <property type="entry name" value="Zinc/RING finger domain, C3HC4 (zinc finger)"/>
    <property type="match status" value="1"/>
</dbReference>
<dbReference type="Proteomes" id="UP000769528">
    <property type="component" value="Unassembled WGS sequence"/>
</dbReference>
<name>A0A9P8T5T4_9ASCO</name>
<feature type="domain" description="RING-type" evidence="6">
    <location>
        <begin position="20"/>
        <end position="62"/>
    </location>
</feature>
<dbReference type="InterPro" id="IPR017907">
    <property type="entry name" value="Znf_RING_CS"/>
</dbReference>
<dbReference type="PROSITE" id="PS00518">
    <property type="entry name" value="ZF_RING_1"/>
    <property type="match status" value="1"/>
</dbReference>
<keyword evidence="3" id="KW-0862">Zinc</keyword>
<dbReference type="Pfam" id="PF00097">
    <property type="entry name" value="zf-C3HC4"/>
    <property type="match status" value="1"/>
</dbReference>
<dbReference type="OrthoDB" id="6105938at2759"/>
<dbReference type="AlphaFoldDB" id="A0A9P8T5T4"/>
<evidence type="ECO:0000256" key="5">
    <source>
        <dbReference type="SAM" id="MobiDB-lite"/>
    </source>
</evidence>
<reference evidence="7" key="2">
    <citation type="submission" date="2021-01" db="EMBL/GenBank/DDBJ databases">
        <authorList>
            <person name="Schikora-Tamarit M.A."/>
        </authorList>
    </citation>
    <scope>NUCLEOTIDE SEQUENCE</scope>
    <source>
        <strain evidence="7">CBS6341</strain>
    </source>
</reference>
<dbReference type="InterPro" id="IPR018957">
    <property type="entry name" value="Znf_C3HC4_RING-type"/>
</dbReference>
<organism evidence="7 8">
    <name type="scientific">Wickerhamomyces mucosus</name>
    <dbReference type="NCBI Taxonomy" id="1378264"/>
    <lineage>
        <taxon>Eukaryota</taxon>
        <taxon>Fungi</taxon>
        <taxon>Dikarya</taxon>
        <taxon>Ascomycota</taxon>
        <taxon>Saccharomycotina</taxon>
        <taxon>Saccharomycetes</taxon>
        <taxon>Phaffomycetales</taxon>
        <taxon>Wickerhamomycetaceae</taxon>
        <taxon>Wickerhamomyces</taxon>
    </lineage>
</organism>
<dbReference type="PANTHER" id="PTHR23327">
    <property type="entry name" value="RING FINGER PROTEIN 127"/>
    <property type="match status" value="1"/>
</dbReference>
<dbReference type="GO" id="GO:0008270">
    <property type="term" value="F:zinc ion binding"/>
    <property type="evidence" value="ECO:0007669"/>
    <property type="project" value="UniProtKB-KW"/>
</dbReference>
<dbReference type="SMART" id="SM00184">
    <property type="entry name" value="RING"/>
    <property type="match status" value="1"/>
</dbReference>
<keyword evidence="8" id="KW-1185">Reference proteome</keyword>
<feature type="region of interest" description="Disordered" evidence="5">
    <location>
        <begin position="311"/>
        <end position="344"/>
    </location>
</feature>
<dbReference type="PANTHER" id="PTHR23327:SF51">
    <property type="entry name" value="TRANSCRIPTIONAL REGULATOR OF YEAST FORM ADHERENCE 3"/>
    <property type="match status" value="1"/>
</dbReference>
<proteinExistence type="predicted"/>
<evidence type="ECO:0000256" key="4">
    <source>
        <dbReference type="PROSITE-ProRule" id="PRU00175"/>
    </source>
</evidence>
<accession>A0A9P8T5T4</accession>
<comment type="caution">
    <text evidence="7">The sequence shown here is derived from an EMBL/GenBank/DDBJ whole genome shotgun (WGS) entry which is preliminary data.</text>
</comment>
<dbReference type="InterPro" id="IPR001841">
    <property type="entry name" value="Znf_RING"/>
</dbReference>
<evidence type="ECO:0000313" key="7">
    <source>
        <dbReference type="EMBL" id="KAH3667111.1"/>
    </source>
</evidence>
<evidence type="ECO:0000256" key="3">
    <source>
        <dbReference type="ARBA" id="ARBA00022833"/>
    </source>
</evidence>
<dbReference type="PROSITE" id="PS50089">
    <property type="entry name" value="ZF_RING_2"/>
    <property type="match status" value="1"/>
</dbReference>
<evidence type="ECO:0000256" key="1">
    <source>
        <dbReference type="ARBA" id="ARBA00022723"/>
    </source>
</evidence>
<keyword evidence="2 4" id="KW-0863">Zinc-finger</keyword>
<dbReference type="SUPFAM" id="SSF57850">
    <property type="entry name" value="RING/U-box"/>
    <property type="match status" value="1"/>
</dbReference>